<evidence type="ECO:0000313" key="9">
    <source>
        <dbReference type="EMBL" id="EEZ30628.1"/>
    </source>
</evidence>
<dbReference type="InterPro" id="IPR024925">
    <property type="entry name" value="Malonyl_CoA-ACP_transAc"/>
</dbReference>
<evidence type="ECO:0000259" key="8">
    <source>
        <dbReference type="SMART" id="SM00827"/>
    </source>
</evidence>
<dbReference type="SUPFAM" id="SSF55048">
    <property type="entry name" value="Probable ACP-binding domain of malonyl-CoA ACP transacylase"/>
    <property type="match status" value="1"/>
</dbReference>
<dbReference type="PANTHER" id="PTHR42681">
    <property type="entry name" value="MALONYL-COA-ACYL CARRIER PROTEIN TRANSACYLASE, MITOCHONDRIAL"/>
    <property type="match status" value="1"/>
</dbReference>
<gene>
    <name evidence="9" type="ORF">BALG_00747</name>
</gene>
<evidence type="ECO:0000256" key="5">
    <source>
        <dbReference type="ARBA" id="ARBA00048462"/>
    </source>
</evidence>
<evidence type="ECO:0000256" key="6">
    <source>
        <dbReference type="PIRNR" id="PIRNR000446"/>
    </source>
</evidence>
<dbReference type="Proteomes" id="UP000004659">
    <property type="component" value="Unassembled WGS sequence"/>
</dbReference>
<dbReference type="GO" id="GO:0005829">
    <property type="term" value="C:cytosol"/>
    <property type="evidence" value="ECO:0007669"/>
    <property type="project" value="TreeGrafter"/>
</dbReference>
<accession>A0A0E1X0T9</accession>
<keyword evidence="3 6" id="KW-0808">Transferase</keyword>
<dbReference type="SMART" id="SM00827">
    <property type="entry name" value="PKS_AT"/>
    <property type="match status" value="1"/>
</dbReference>
<dbReference type="HOGENOM" id="CLU_030558_0_1_5"/>
<dbReference type="GO" id="GO:0004314">
    <property type="term" value="F:[acyl-carrier-protein] S-malonyltransferase activity"/>
    <property type="evidence" value="ECO:0007669"/>
    <property type="project" value="UniProtKB-EC"/>
</dbReference>
<dbReference type="InterPro" id="IPR004410">
    <property type="entry name" value="Malonyl_CoA-ACP_transAc_FabD"/>
</dbReference>
<name>A0A0E1X0T9_9HYPH</name>
<dbReference type="InterPro" id="IPR016035">
    <property type="entry name" value="Acyl_Trfase/lysoPLipase"/>
</dbReference>
<comment type="similarity">
    <text evidence="6">Belongs to the fabD family.</text>
</comment>
<keyword evidence="4 6" id="KW-0012">Acyltransferase</keyword>
<feature type="active site" evidence="7">
    <location>
        <position position="94"/>
    </location>
</feature>
<dbReference type="GO" id="GO:0006633">
    <property type="term" value="P:fatty acid biosynthetic process"/>
    <property type="evidence" value="ECO:0007669"/>
    <property type="project" value="TreeGrafter"/>
</dbReference>
<dbReference type="SUPFAM" id="SSF52151">
    <property type="entry name" value="FabD/lysophospholipase-like"/>
    <property type="match status" value="1"/>
</dbReference>
<dbReference type="EC" id="2.3.1.39" evidence="1 6"/>
<dbReference type="PANTHER" id="PTHR42681:SF1">
    <property type="entry name" value="MALONYL-COA-ACYL CARRIER PROTEIN TRANSACYLASE, MITOCHONDRIAL"/>
    <property type="match status" value="1"/>
</dbReference>
<dbReference type="Gene3D" id="3.40.366.10">
    <property type="entry name" value="Malonyl-Coenzyme A Acyl Carrier Protein, domain 2"/>
    <property type="match status" value="1"/>
</dbReference>
<dbReference type="InterPro" id="IPR050858">
    <property type="entry name" value="Mal-CoA-ACP_Trans/PKS_FabD"/>
</dbReference>
<dbReference type="InterPro" id="IPR014043">
    <property type="entry name" value="Acyl_transferase_dom"/>
</dbReference>
<dbReference type="AlphaFoldDB" id="A0A0E1X0T9"/>
<dbReference type="NCBIfam" id="TIGR00128">
    <property type="entry name" value="fabD"/>
    <property type="match status" value="1"/>
</dbReference>
<evidence type="ECO:0000256" key="2">
    <source>
        <dbReference type="ARBA" id="ARBA00018953"/>
    </source>
</evidence>
<dbReference type="GeneID" id="55590214"/>
<dbReference type="InterPro" id="IPR001227">
    <property type="entry name" value="Ac_transferase_dom_sf"/>
</dbReference>
<evidence type="ECO:0000256" key="4">
    <source>
        <dbReference type="ARBA" id="ARBA00023315"/>
    </source>
</evidence>
<organism evidence="9">
    <name type="scientific">Brucella pinnipedialis M292/94/1</name>
    <dbReference type="NCBI Taxonomy" id="520462"/>
    <lineage>
        <taxon>Bacteria</taxon>
        <taxon>Pseudomonadati</taxon>
        <taxon>Pseudomonadota</taxon>
        <taxon>Alphaproteobacteria</taxon>
        <taxon>Hyphomicrobiales</taxon>
        <taxon>Brucellaceae</taxon>
        <taxon>Brucella/Ochrobactrum group</taxon>
        <taxon>Brucella</taxon>
    </lineage>
</organism>
<evidence type="ECO:0000256" key="3">
    <source>
        <dbReference type="ARBA" id="ARBA00022679"/>
    </source>
</evidence>
<dbReference type="RefSeq" id="WP_004685470.1">
    <property type="nucleotide sequence ID" value="NZ_EQ999546.1"/>
</dbReference>
<dbReference type="PIRSF" id="PIRSF000446">
    <property type="entry name" value="Mct"/>
    <property type="match status" value="1"/>
</dbReference>
<dbReference type="InterPro" id="IPR016036">
    <property type="entry name" value="Malonyl_transacylase_ACP-bd"/>
</dbReference>
<reference evidence="9" key="1">
    <citation type="submission" date="2009-01" db="EMBL/GenBank/DDBJ databases">
        <title>The Genome Sequence of Brucella pinnipedialis M292/94/1.</title>
        <authorList>
            <consortium name="The Broad Institute Genome Sequencing Platform"/>
            <person name="Ward D."/>
            <person name="Young S.K."/>
            <person name="Kodira C.D."/>
            <person name="Zeng Q."/>
            <person name="Koehrsen M."/>
            <person name="Alvarado L."/>
            <person name="Berlin A."/>
            <person name="Borenstein D."/>
            <person name="Chen Z."/>
            <person name="Engels R."/>
            <person name="Freedman E."/>
            <person name="Gellesch M."/>
            <person name="Goldberg J."/>
            <person name="Griggs A."/>
            <person name="Gujja S."/>
            <person name="Heiman D."/>
            <person name="Hepburn T."/>
            <person name="Howarth C."/>
            <person name="Jen D."/>
            <person name="Larson L."/>
            <person name="Lewis B."/>
            <person name="Mehta T."/>
            <person name="Park D."/>
            <person name="Pearson M."/>
            <person name="Roberts A."/>
            <person name="Saif S."/>
            <person name="Shea T."/>
            <person name="Shenoy N."/>
            <person name="Sisk P."/>
            <person name="Stolte C."/>
            <person name="Sykes S."/>
            <person name="Walk T."/>
            <person name="White J."/>
            <person name="Yandava C."/>
            <person name="Whatmore A.M."/>
            <person name="Perrett L.L."/>
            <person name="O'Callaghan D."/>
            <person name="Nusbaum C."/>
            <person name="Galagan J."/>
            <person name="Birren B."/>
        </authorList>
    </citation>
    <scope>NUCLEOTIDE SEQUENCE [LARGE SCALE GENOMIC DNA]</scope>
    <source>
        <strain evidence="9">M292/94/1</strain>
    </source>
</reference>
<dbReference type="EMBL" id="EQ999546">
    <property type="protein sequence ID" value="EEZ30628.1"/>
    <property type="molecule type" value="Genomic_DNA"/>
</dbReference>
<protein>
    <recommendedName>
        <fullName evidence="2 6">Malonyl CoA-acyl carrier protein transacylase</fullName>
        <ecNumber evidence="1 6">2.3.1.39</ecNumber>
    </recommendedName>
</protein>
<feature type="active site" evidence="7">
    <location>
        <position position="203"/>
    </location>
</feature>
<comment type="catalytic activity">
    <reaction evidence="5 6">
        <text>holo-[ACP] + malonyl-CoA = malonyl-[ACP] + CoA</text>
        <dbReference type="Rhea" id="RHEA:41792"/>
        <dbReference type="Rhea" id="RHEA-COMP:9623"/>
        <dbReference type="Rhea" id="RHEA-COMP:9685"/>
        <dbReference type="ChEBI" id="CHEBI:57287"/>
        <dbReference type="ChEBI" id="CHEBI:57384"/>
        <dbReference type="ChEBI" id="CHEBI:64479"/>
        <dbReference type="ChEBI" id="CHEBI:78449"/>
        <dbReference type="EC" id="2.3.1.39"/>
    </reaction>
</comment>
<feature type="domain" description="Malonyl-CoA:ACP transacylase (MAT)" evidence="8">
    <location>
        <begin position="6"/>
        <end position="314"/>
    </location>
</feature>
<sequence>MAVAFTFPGQGSQAVGMGKALAEQFAEARAVFDEVDEALGEKLSATMFEGPEDVLTLTANAQPALMAVSMAVQRIMEARGFSLKDKVSYVAGHSLGEYSALCAAGTFSLADTARLLRIRGNAMQKAVPVGEGAMAAIIGLEHGDVEAVCMEAKASGPVQIANDNGGGQLVISGARAAVELAAKLGSEKGAKRAIMLPVSAPFHSTLMAPAADAMREALAAVEKHDPVVPLIANVRAAPVTDANEIAALLVEQVTGQVRWRETIEWFSANGVTTLYEVGCGKVLTGLARRISKDVSGAAVGSAEEIEAALAALNA</sequence>
<evidence type="ECO:0000256" key="1">
    <source>
        <dbReference type="ARBA" id="ARBA00013258"/>
    </source>
</evidence>
<evidence type="ECO:0000256" key="7">
    <source>
        <dbReference type="PIRSR" id="PIRSR000446-1"/>
    </source>
</evidence>
<dbReference type="Pfam" id="PF00698">
    <property type="entry name" value="Acyl_transf_1"/>
    <property type="match status" value="1"/>
</dbReference>
<dbReference type="FunFam" id="3.30.70.250:FF:000001">
    <property type="entry name" value="Malonyl CoA-acyl carrier protein transacylase"/>
    <property type="match status" value="1"/>
</dbReference>
<dbReference type="Gene3D" id="3.30.70.250">
    <property type="entry name" value="Malonyl-CoA ACP transacylase, ACP-binding"/>
    <property type="match status" value="1"/>
</dbReference>
<proteinExistence type="inferred from homology"/>